<reference evidence="2 3" key="1">
    <citation type="journal article" date="2010" name="Science">
        <title>Genomic analysis of organismal complexity in the multicellular green alga Volvox carteri.</title>
        <authorList>
            <person name="Prochnik S.E."/>
            <person name="Umen J."/>
            <person name="Nedelcu A.M."/>
            <person name="Hallmann A."/>
            <person name="Miller S.M."/>
            <person name="Nishii I."/>
            <person name="Ferris P."/>
            <person name="Kuo A."/>
            <person name="Mitros T."/>
            <person name="Fritz-Laylin L.K."/>
            <person name="Hellsten U."/>
            <person name="Chapman J."/>
            <person name="Simakov O."/>
            <person name="Rensing S.A."/>
            <person name="Terry A."/>
            <person name="Pangilinan J."/>
            <person name="Kapitonov V."/>
            <person name="Jurka J."/>
            <person name="Salamov A."/>
            <person name="Shapiro H."/>
            <person name="Schmutz J."/>
            <person name="Grimwood J."/>
            <person name="Lindquist E."/>
            <person name="Lucas S."/>
            <person name="Grigoriev I.V."/>
            <person name="Schmitt R."/>
            <person name="Kirk D."/>
            <person name="Rokhsar D.S."/>
        </authorList>
    </citation>
    <scope>NUCLEOTIDE SEQUENCE [LARGE SCALE GENOMIC DNA]</scope>
    <source>
        <strain evidence="3">f. Nagariensis / Eve</strain>
    </source>
</reference>
<name>D8UMA2_VOLCA</name>
<dbReference type="Proteomes" id="UP000001058">
    <property type="component" value="Unassembled WGS sequence"/>
</dbReference>
<dbReference type="RefSeq" id="XP_002959788.1">
    <property type="nucleotide sequence ID" value="XM_002959742.1"/>
</dbReference>
<dbReference type="GeneID" id="9614744"/>
<dbReference type="AlphaFoldDB" id="D8UMA2"/>
<evidence type="ECO:0000256" key="1">
    <source>
        <dbReference type="SAM" id="Phobius"/>
    </source>
</evidence>
<proteinExistence type="predicted"/>
<dbReference type="KEGG" id="vcn:VOLCADRAFT_108749"/>
<keyword evidence="1" id="KW-0812">Transmembrane</keyword>
<sequence>MADDASEEDPLSYSPHFRGKVYNLPGRWATEDRMFEDAHGRTTTIHTGLMRPAGSVGLNGWANATGSCSRHATYPGSVHRPPSGTGGVMRHSNYRTPGLTTTSHEAESAFPKMLFRVFRMAAGLVGSLRTVPLLWADGYRNWRVHLRLLELSVMFNVLPSLIRQGCLDAQRTAPGPLWRLFVEAGLSPRFGTHSLHSEGVTAAVNNRADCSLVQQLGAGRVRRFREHNGEDSTAAGAWVGIVLIVLYYGFKFGVPVSGNPGGCHNAAVPGLSLLVSGGSPAWLLSGRLRLQIR</sequence>
<keyword evidence="1" id="KW-0472">Membrane</keyword>
<evidence type="ECO:0000313" key="3">
    <source>
        <dbReference type="Proteomes" id="UP000001058"/>
    </source>
</evidence>
<feature type="transmembrane region" description="Helical" evidence="1">
    <location>
        <begin position="232"/>
        <end position="250"/>
    </location>
</feature>
<feature type="transmembrane region" description="Helical" evidence="1">
    <location>
        <begin position="266"/>
        <end position="284"/>
    </location>
</feature>
<protein>
    <submittedName>
        <fullName evidence="2">Uncharacterized protein</fullName>
    </submittedName>
</protein>
<evidence type="ECO:0000313" key="2">
    <source>
        <dbReference type="EMBL" id="EFJ39147.1"/>
    </source>
</evidence>
<accession>D8UMA2</accession>
<gene>
    <name evidence="2" type="ORF">VOLCADRAFT_108749</name>
</gene>
<dbReference type="InParanoid" id="D8UMA2"/>
<keyword evidence="1" id="KW-1133">Transmembrane helix</keyword>
<organism evidence="3">
    <name type="scientific">Volvox carteri f. nagariensis</name>
    <dbReference type="NCBI Taxonomy" id="3068"/>
    <lineage>
        <taxon>Eukaryota</taxon>
        <taxon>Viridiplantae</taxon>
        <taxon>Chlorophyta</taxon>
        <taxon>core chlorophytes</taxon>
        <taxon>Chlorophyceae</taxon>
        <taxon>CS clade</taxon>
        <taxon>Chlamydomonadales</taxon>
        <taxon>Volvocaceae</taxon>
        <taxon>Volvox</taxon>
    </lineage>
</organism>
<keyword evidence="3" id="KW-1185">Reference proteome</keyword>
<dbReference type="EMBL" id="GL378950">
    <property type="protein sequence ID" value="EFJ39147.1"/>
    <property type="molecule type" value="Genomic_DNA"/>
</dbReference>